<keyword evidence="2" id="KW-0677">Repeat</keyword>
<accession>A0AA96GTY1</accession>
<dbReference type="Gene3D" id="2.160.10.10">
    <property type="entry name" value="Hexapeptide repeat proteins"/>
    <property type="match status" value="1"/>
</dbReference>
<organism evidence="4 5">
    <name type="scientific">Candidatus Nitrospira neomarina</name>
    <dbReference type="NCBI Taxonomy" id="3020899"/>
    <lineage>
        <taxon>Bacteria</taxon>
        <taxon>Pseudomonadati</taxon>
        <taxon>Nitrospirota</taxon>
        <taxon>Nitrospiria</taxon>
        <taxon>Nitrospirales</taxon>
        <taxon>Nitrospiraceae</taxon>
        <taxon>Nitrospira</taxon>
    </lineage>
</organism>
<dbReference type="EMBL" id="CP116968">
    <property type="protein sequence ID" value="WNM64024.1"/>
    <property type="molecule type" value="Genomic_DNA"/>
</dbReference>
<evidence type="ECO:0000256" key="1">
    <source>
        <dbReference type="ARBA" id="ARBA00022679"/>
    </source>
</evidence>
<dbReference type="PANTHER" id="PTHR23416:SF78">
    <property type="entry name" value="LIPOPOLYSACCHARIDE BIOSYNTHESIS O-ACETYL TRANSFERASE WBBJ-RELATED"/>
    <property type="match status" value="1"/>
</dbReference>
<evidence type="ECO:0000256" key="3">
    <source>
        <dbReference type="ARBA" id="ARBA00023315"/>
    </source>
</evidence>
<dbReference type="InterPro" id="IPR051159">
    <property type="entry name" value="Hexapeptide_acetyltransf"/>
</dbReference>
<dbReference type="KEGG" id="nneo:PQG83_09785"/>
<dbReference type="PROSITE" id="PS00101">
    <property type="entry name" value="HEXAPEP_TRANSFERASES"/>
    <property type="match status" value="1"/>
</dbReference>
<gene>
    <name evidence="4" type="ORF">PQG83_09785</name>
</gene>
<dbReference type="PANTHER" id="PTHR23416">
    <property type="entry name" value="SIALIC ACID SYNTHASE-RELATED"/>
    <property type="match status" value="1"/>
</dbReference>
<dbReference type="CDD" id="cd04647">
    <property type="entry name" value="LbH_MAT_like"/>
    <property type="match status" value="1"/>
</dbReference>
<dbReference type="RefSeq" id="WP_312748902.1">
    <property type="nucleotide sequence ID" value="NZ_CP116968.1"/>
</dbReference>
<dbReference type="InterPro" id="IPR001451">
    <property type="entry name" value="Hexapep"/>
</dbReference>
<dbReference type="GO" id="GO:0016746">
    <property type="term" value="F:acyltransferase activity"/>
    <property type="evidence" value="ECO:0007669"/>
    <property type="project" value="UniProtKB-KW"/>
</dbReference>
<dbReference type="AlphaFoldDB" id="A0AA96GTY1"/>
<keyword evidence="5" id="KW-1185">Reference proteome</keyword>
<evidence type="ECO:0000313" key="4">
    <source>
        <dbReference type="EMBL" id="WNM64024.1"/>
    </source>
</evidence>
<proteinExistence type="predicted"/>
<reference evidence="4 5" key="1">
    <citation type="submission" date="2023-01" db="EMBL/GenBank/DDBJ databases">
        <title>Cultivation and genomic characterization of new, ubiquitous marine nitrite-oxidizing bacteria from the Nitrospirales.</title>
        <authorList>
            <person name="Mueller A.J."/>
            <person name="Daebeler A."/>
            <person name="Herbold C.W."/>
            <person name="Kirkegaard R.H."/>
            <person name="Daims H."/>
        </authorList>
    </citation>
    <scope>NUCLEOTIDE SEQUENCE [LARGE SCALE GENOMIC DNA]</scope>
    <source>
        <strain evidence="4 5">DK</strain>
    </source>
</reference>
<dbReference type="Pfam" id="PF00132">
    <property type="entry name" value="Hexapep"/>
    <property type="match status" value="1"/>
</dbReference>
<dbReference type="SUPFAM" id="SSF51161">
    <property type="entry name" value="Trimeric LpxA-like enzymes"/>
    <property type="match status" value="1"/>
</dbReference>
<dbReference type="Proteomes" id="UP001302494">
    <property type="component" value="Chromosome"/>
</dbReference>
<dbReference type="InterPro" id="IPR018357">
    <property type="entry name" value="Hexapep_transf_CS"/>
</dbReference>
<sequence>MNERPLVESLGDATLSPYRRYLNIFVGKASVVALAKYELYTGLLGRLPGAIGYFMRGKCYPGLLGAVGRGTVFGSGGVLRCPGRIRLGRGVMIDDSVVLDAKGPSSSIVLGDQILLGRNSILSCNDSAISIGNFVSIGPFCFLVSRSHLTIGSNVAIGAGTYMLGGGHAYDDPDTPVIHQTRVSKGIVVEDGAWIGIGAKILDGVTIGQNSIVGAGAVVSKDVLPWTVVLGNPARVVEKRKQVKEG</sequence>
<keyword evidence="3 4" id="KW-0012">Acyltransferase</keyword>
<name>A0AA96GTY1_9BACT</name>
<evidence type="ECO:0000313" key="5">
    <source>
        <dbReference type="Proteomes" id="UP001302494"/>
    </source>
</evidence>
<dbReference type="InterPro" id="IPR011004">
    <property type="entry name" value="Trimer_LpxA-like_sf"/>
</dbReference>
<protein>
    <submittedName>
        <fullName evidence="4">Acyltransferase</fullName>
    </submittedName>
</protein>
<evidence type="ECO:0000256" key="2">
    <source>
        <dbReference type="ARBA" id="ARBA00022737"/>
    </source>
</evidence>
<keyword evidence="1" id="KW-0808">Transferase</keyword>